<protein>
    <submittedName>
        <fullName evidence="2">Uncharacterized protein</fullName>
    </submittedName>
</protein>
<dbReference type="AlphaFoldDB" id="A0A6A5UV47"/>
<reference evidence="2" key="1">
    <citation type="journal article" date="2020" name="Stud. Mycol.">
        <title>101 Dothideomycetes genomes: a test case for predicting lifestyles and emergence of pathogens.</title>
        <authorList>
            <person name="Haridas S."/>
            <person name="Albert R."/>
            <person name="Binder M."/>
            <person name="Bloem J."/>
            <person name="Labutti K."/>
            <person name="Salamov A."/>
            <person name="Andreopoulos B."/>
            <person name="Baker S."/>
            <person name="Barry K."/>
            <person name="Bills G."/>
            <person name="Bluhm B."/>
            <person name="Cannon C."/>
            <person name="Castanera R."/>
            <person name="Culley D."/>
            <person name="Daum C."/>
            <person name="Ezra D."/>
            <person name="Gonzalez J."/>
            <person name="Henrissat B."/>
            <person name="Kuo A."/>
            <person name="Liang C."/>
            <person name="Lipzen A."/>
            <person name="Lutzoni F."/>
            <person name="Magnuson J."/>
            <person name="Mondo S."/>
            <person name="Nolan M."/>
            <person name="Ohm R."/>
            <person name="Pangilinan J."/>
            <person name="Park H.-J."/>
            <person name="Ramirez L."/>
            <person name="Alfaro M."/>
            <person name="Sun H."/>
            <person name="Tritt A."/>
            <person name="Yoshinaga Y."/>
            <person name="Zwiers L.-H."/>
            <person name="Turgeon B."/>
            <person name="Goodwin S."/>
            <person name="Spatafora J."/>
            <person name="Crous P."/>
            <person name="Grigoriev I."/>
        </authorList>
    </citation>
    <scope>NUCLEOTIDE SEQUENCE</scope>
    <source>
        <strain evidence="2">CBS 107.79</strain>
    </source>
</reference>
<dbReference type="EMBL" id="ML976716">
    <property type="protein sequence ID" value="KAF1968851.1"/>
    <property type="molecule type" value="Genomic_DNA"/>
</dbReference>
<evidence type="ECO:0000313" key="2">
    <source>
        <dbReference type="EMBL" id="KAF1968851.1"/>
    </source>
</evidence>
<sequence length="93" mass="10571">LVDIVNLNVAFLLAFIGFLRIGKFTYKDLDLKDIRRFRTENLTRRCVIGLATGDYFVLYLLRSKTDLNNEGVNIVITASYNAACLSQHMANLL</sequence>
<dbReference type="OrthoDB" id="3941369at2759"/>
<organism evidence="2 3">
    <name type="scientific">Bimuria novae-zelandiae CBS 107.79</name>
    <dbReference type="NCBI Taxonomy" id="1447943"/>
    <lineage>
        <taxon>Eukaryota</taxon>
        <taxon>Fungi</taxon>
        <taxon>Dikarya</taxon>
        <taxon>Ascomycota</taxon>
        <taxon>Pezizomycotina</taxon>
        <taxon>Dothideomycetes</taxon>
        <taxon>Pleosporomycetidae</taxon>
        <taxon>Pleosporales</taxon>
        <taxon>Massarineae</taxon>
        <taxon>Didymosphaeriaceae</taxon>
        <taxon>Bimuria</taxon>
    </lineage>
</organism>
<evidence type="ECO:0000313" key="3">
    <source>
        <dbReference type="Proteomes" id="UP000800036"/>
    </source>
</evidence>
<keyword evidence="1" id="KW-0812">Transmembrane</keyword>
<proteinExistence type="predicted"/>
<evidence type="ECO:0000256" key="1">
    <source>
        <dbReference type="SAM" id="Phobius"/>
    </source>
</evidence>
<name>A0A6A5UV47_9PLEO</name>
<feature type="transmembrane region" description="Helical" evidence="1">
    <location>
        <begin position="6"/>
        <end position="22"/>
    </location>
</feature>
<gene>
    <name evidence="2" type="ORF">BU23DRAFT_479195</name>
</gene>
<keyword evidence="1" id="KW-1133">Transmembrane helix</keyword>
<feature type="non-terminal residue" evidence="2">
    <location>
        <position position="1"/>
    </location>
</feature>
<dbReference type="Proteomes" id="UP000800036">
    <property type="component" value="Unassembled WGS sequence"/>
</dbReference>
<accession>A0A6A5UV47</accession>
<keyword evidence="1" id="KW-0472">Membrane</keyword>
<keyword evidence="3" id="KW-1185">Reference proteome</keyword>